<evidence type="ECO:0000313" key="3">
    <source>
        <dbReference type="Proteomes" id="UP000005222"/>
    </source>
</evidence>
<evidence type="ECO:0000313" key="2">
    <source>
        <dbReference type="EMBL" id="CCE80897.1"/>
    </source>
</evidence>
<organism evidence="2 3">
    <name type="scientific">Pichia sorbitophila (strain ATCC MYA-4447 / BCRC 22081 / CBS 7064 / NBRC 10061 / NRRL Y-12695)</name>
    <name type="common">Hybrid yeast</name>
    <dbReference type="NCBI Taxonomy" id="559304"/>
    <lineage>
        <taxon>Eukaryota</taxon>
        <taxon>Fungi</taxon>
        <taxon>Dikarya</taxon>
        <taxon>Ascomycota</taxon>
        <taxon>Saccharomycotina</taxon>
        <taxon>Pichiomycetes</taxon>
        <taxon>Debaryomycetaceae</taxon>
        <taxon>Millerozyma</taxon>
    </lineage>
</organism>
<evidence type="ECO:0000313" key="1">
    <source>
        <dbReference type="EMBL" id="CCE80132.1"/>
    </source>
</evidence>
<dbReference type="STRING" id="559304.G8YHJ5"/>
<reference evidence="3" key="2">
    <citation type="journal article" date="2012" name="G3 (Bethesda)">
        <title>Pichia sorbitophila, an interspecies yeast hybrid reveals early steps of genome resolution following polyploidization.</title>
        <authorList>
            <person name="Leh Louis V."/>
            <person name="Despons L."/>
            <person name="Friedrich A."/>
            <person name="Martin T."/>
            <person name="Durrens P."/>
            <person name="Casaregola S."/>
            <person name="Neuveglise C."/>
            <person name="Fairhead C."/>
            <person name="Marck C."/>
            <person name="Cruz J.A."/>
            <person name="Straub M.L."/>
            <person name="Kugler V."/>
            <person name="Sacerdot C."/>
            <person name="Uzunov Z."/>
            <person name="Thierry A."/>
            <person name="Weiss S."/>
            <person name="Bleykasten C."/>
            <person name="De Montigny J."/>
            <person name="Jacques N."/>
            <person name="Jung P."/>
            <person name="Lemaire M."/>
            <person name="Mallet S."/>
            <person name="Morel G."/>
            <person name="Richard G.F."/>
            <person name="Sarkar A."/>
            <person name="Savel G."/>
            <person name="Schacherer J."/>
            <person name="Seret M.L."/>
            <person name="Talla E."/>
            <person name="Samson G."/>
            <person name="Jubin C."/>
            <person name="Poulain J."/>
            <person name="Vacherie B."/>
            <person name="Barbe V."/>
            <person name="Pelletier E."/>
            <person name="Sherman D.J."/>
            <person name="Westhof E."/>
            <person name="Weissenbach J."/>
            <person name="Baret P.V."/>
            <person name="Wincker P."/>
            <person name="Gaillardin C."/>
            <person name="Dujon B."/>
            <person name="Souciet J.L."/>
        </authorList>
    </citation>
    <scope>NUCLEOTIDE SEQUENCE [LARGE SCALE GENOMIC DNA]</scope>
    <source>
        <strain evidence="3">ATCC MYA-4447 / BCRC 22081 / CBS 7064 / NBRC 10061 / NRRL Y-12695</strain>
    </source>
</reference>
<gene>
    <name evidence="2" type="primary">Piso0_003231</name>
    <name evidence="1" type="ORF">GNLVRS01_PISO0G07772g</name>
    <name evidence="2" type="ORF">GNLVRS01_PISO0H07773g</name>
</gene>
<accession>G8YHJ5</accession>
<dbReference type="HOGENOM" id="CLU_1695249_0_0_1"/>
<reference evidence="2" key="1">
    <citation type="submission" date="2011-10" db="EMBL/GenBank/DDBJ databases">
        <authorList>
            <person name="Genoscope - CEA"/>
        </authorList>
    </citation>
    <scope>NUCLEOTIDE SEQUENCE</scope>
</reference>
<sequence length="170" mass="19663">MMLGRSLRSVKKGAETKRVWNSIRTYASDHGHEGHHEEHHEAPKKDIEVNLTKVFGIGVLVAGFYVYKSQDKREEPLVKTPLYEQVEERQNWRNDNYIKRYKASFIKSYMRDLGGIGQKQFRREAHLPIPSSLIAAHSPFGDQFGAGIKTDKLGPRKERVRYFAPLPNEQ</sequence>
<keyword evidence="3" id="KW-1185">Reference proteome</keyword>
<name>G8YHJ5_PICSO</name>
<dbReference type="EMBL" id="FO082052">
    <property type="protein sequence ID" value="CCE80897.1"/>
    <property type="molecule type" value="Genomic_DNA"/>
</dbReference>
<dbReference type="AlphaFoldDB" id="G8YHJ5"/>
<dbReference type="OrthoDB" id="4003242at2759"/>
<protein>
    <submittedName>
        <fullName evidence="2">Piso0_003231 protein</fullName>
    </submittedName>
</protein>
<dbReference type="Proteomes" id="UP000005222">
    <property type="component" value="Chromosome G"/>
</dbReference>
<dbReference type="InParanoid" id="G8YHJ5"/>
<proteinExistence type="predicted"/>
<dbReference type="Proteomes" id="UP000005222">
    <property type="component" value="Chromosome H"/>
</dbReference>
<dbReference type="EMBL" id="FO082053">
    <property type="protein sequence ID" value="CCE80132.1"/>
    <property type="molecule type" value="Genomic_DNA"/>
</dbReference>
<dbReference type="eggNOG" id="ENOG502RQ04">
    <property type="taxonomic scope" value="Eukaryota"/>
</dbReference>